<dbReference type="PRINTS" id="PR00455">
    <property type="entry name" value="HTHTETR"/>
</dbReference>
<dbReference type="InterPro" id="IPR036271">
    <property type="entry name" value="Tet_transcr_reg_TetR-rel_C_sf"/>
</dbReference>
<dbReference type="Pfam" id="PF00440">
    <property type="entry name" value="TetR_N"/>
    <property type="match status" value="1"/>
</dbReference>
<protein>
    <submittedName>
        <fullName evidence="4">TetR/AcrR family transcriptional regulator</fullName>
    </submittedName>
</protein>
<dbReference type="Gene3D" id="1.10.357.10">
    <property type="entry name" value="Tetracycline Repressor, domain 2"/>
    <property type="match status" value="1"/>
</dbReference>
<evidence type="ECO:0000313" key="5">
    <source>
        <dbReference type="Proteomes" id="UP001251085"/>
    </source>
</evidence>
<organism evidence="4 5">
    <name type="scientific">Paracoccus broussonetiae</name>
    <dbReference type="NCBI Taxonomy" id="3075834"/>
    <lineage>
        <taxon>Bacteria</taxon>
        <taxon>Pseudomonadati</taxon>
        <taxon>Pseudomonadota</taxon>
        <taxon>Alphaproteobacteria</taxon>
        <taxon>Rhodobacterales</taxon>
        <taxon>Paracoccaceae</taxon>
        <taxon>Paracoccus</taxon>
    </lineage>
</organism>
<feature type="DNA-binding region" description="H-T-H motif" evidence="2">
    <location>
        <begin position="44"/>
        <end position="63"/>
    </location>
</feature>
<dbReference type="SUPFAM" id="SSF48498">
    <property type="entry name" value="Tetracyclin repressor-like, C-terminal domain"/>
    <property type="match status" value="1"/>
</dbReference>
<evidence type="ECO:0000256" key="2">
    <source>
        <dbReference type="PROSITE-ProRule" id="PRU00335"/>
    </source>
</evidence>
<evidence type="ECO:0000313" key="4">
    <source>
        <dbReference type="EMBL" id="MDT1060915.1"/>
    </source>
</evidence>
<reference evidence="5" key="1">
    <citation type="submission" date="2023-07" db="EMBL/GenBank/DDBJ databases">
        <title>Characterization of two Paracoccaceae strains isolated from Phycosphere and proposal of Xinfangfangia lacusdiani sp. nov.</title>
        <authorList>
            <person name="Deng Y."/>
            <person name="Zhang Y.Q."/>
        </authorList>
    </citation>
    <scope>NUCLEOTIDE SEQUENCE [LARGE SCALE GENOMIC DNA]</scope>
    <source>
        <strain evidence="5">CPCC 101403</strain>
    </source>
</reference>
<dbReference type="PANTHER" id="PTHR30328">
    <property type="entry name" value="TRANSCRIPTIONAL REPRESSOR"/>
    <property type="match status" value="1"/>
</dbReference>
<keyword evidence="1 2" id="KW-0238">DNA-binding</keyword>
<dbReference type="RefSeq" id="WP_311758021.1">
    <property type="nucleotide sequence ID" value="NZ_JAVRQI010000002.1"/>
</dbReference>
<dbReference type="InterPro" id="IPR041474">
    <property type="entry name" value="NicS_C"/>
</dbReference>
<gene>
    <name evidence="4" type="ORF">RM190_03530</name>
</gene>
<dbReference type="Pfam" id="PF17938">
    <property type="entry name" value="TetR_C_29"/>
    <property type="match status" value="1"/>
</dbReference>
<dbReference type="InterPro" id="IPR009057">
    <property type="entry name" value="Homeodomain-like_sf"/>
</dbReference>
<comment type="caution">
    <text evidence="4">The sequence shown here is derived from an EMBL/GenBank/DDBJ whole genome shotgun (WGS) entry which is preliminary data.</text>
</comment>
<dbReference type="PROSITE" id="PS50977">
    <property type="entry name" value="HTH_TETR_2"/>
    <property type="match status" value="1"/>
</dbReference>
<proteinExistence type="predicted"/>
<accession>A0ABU3E9L0</accession>
<evidence type="ECO:0000259" key="3">
    <source>
        <dbReference type="PROSITE" id="PS50977"/>
    </source>
</evidence>
<dbReference type="InterPro" id="IPR050109">
    <property type="entry name" value="HTH-type_TetR-like_transc_reg"/>
</dbReference>
<evidence type="ECO:0000256" key="1">
    <source>
        <dbReference type="ARBA" id="ARBA00023125"/>
    </source>
</evidence>
<feature type="domain" description="HTH tetR-type" evidence="3">
    <location>
        <begin position="21"/>
        <end position="81"/>
    </location>
</feature>
<dbReference type="PANTHER" id="PTHR30328:SF54">
    <property type="entry name" value="HTH-TYPE TRANSCRIPTIONAL REPRESSOR SCO4008"/>
    <property type="match status" value="1"/>
</dbReference>
<dbReference type="Proteomes" id="UP001251085">
    <property type="component" value="Unassembled WGS sequence"/>
</dbReference>
<name>A0ABU3E9L0_9RHOB</name>
<keyword evidence="5" id="KW-1185">Reference proteome</keyword>
<sequence>MTNSIDLNEETKVVPGERAPERRRRALLDSAIEEFSTFGLGGARVDRIADRARTNKAMVYHYFGSKEDLYLAALRDIYAGIRKAEMALDLSPERPEEAVTRLIEFTFRYYIEHPAFVRIINTENLHGAAHLKATRDMTELNRTILDQLGAILDSGVELGVFRPGIDVLDLYISISALGFTYVSNRHTLEVLFGRELLAADRAEERLRTITEMILRYLRAD</sequence>
<dbReference type="EMBL" id="JAVRQI010000002">
    <property type="protein sequence ID" value="MDT1060915.1"/>
    <property type="molecule type" value="Genomic_DNA"/>
</dbReference>
<dbReference type="InterPro" id="IPR001647">
    <property type="entry name" value="HTH_TetR"/>
</dbReference>
<dbReference type="SUPFAM" id="SSF46689">
    <property type="entry name" value="Homeodomain-like"/>
    <property type="match status" value="1"/>
</dbReference>